<dbReference type="Pfam" id="PF02785">
    <property type="entry name" value="Biotin_carb_C"/>
    <property type="match status" value="1"/>
</dbReference>
<evidence type="ECO:0000259" key="8">
    <source>
        <dbReference type="PROSITE" id="PS50979"/>
    </source>
</evidence>
<dbReference type="InterPro" id="IPR011054">
    <property type="entry name" value="Rudment_hybrid_motif"/>
</dbReference>
<gene>
    <name evidence="9" type="ORF">J2S00_001992</name>
</gene>
<keyword evidence="3 6" id="KW-0547">Nucleotide-binding</keyword>
<dbReference type="SUPFAM" id="SSF56059">
    <property type="entry name" value="Glutathione synthetase ATP-binding domain-like"/>
    <property type="match status" value="1"/>
</dbReference>
<evidence type="ECO:0000256" key="1">
    <source>
        <dbReference type="ARBA" id="ARBA00013263"/>
    </source>
</evidence>
<dbReference type="PANTHER" id="PTHR18866:SF33">
    <property type="entry name" value="METHYLCROTONOYL-COA CARBOXYLASE SUBUNIT ALPHA, MITOCHONDRIAL-RELATED"/>
    <property type="match status" value="1"/>
</dbReference>
<evidence type="ECO:0000256" key="5">
    <source>
        <dbReference type="ARBA" id="ARBA00023267"/>
    </source>
</evidence>
<evidence type="ECO:0000313" key="10">
    <source>
        <dbReference type="Proteomes" id="UP001232445"/>
    </source>
</evidence>
<dbReference type="EMBL" id="JAUSUQ010000006">
    <property type="protein sequence ID" value="MDQ0339206.1"/>
    <property type="molecule type" value="Genomic_DNA"/>
</dbReference>
<dbReference type="PROSITE" id="PS00867">
    <property type="entry name" value="CPSASE_2"/>
    <property type="match status" value="1"/>
</dbReference>
<dbReference type="RefSeq" id="WP_307338815.1">
    <property type="nucleotide sequence ID" value="NZ_JAUSUQ010000006.1"/>
</dbReference>
<dbReference type="InterPro" id="IPR011761">
    <property type="entry name" value="ATP-grasp"/>
</dbReference>
<dbReference type="GO" id="GO:0003989">
    <property type="term" value="F:acetyl-CoA carboxylase activity"/>
    <property type="evidence" value="ECO:0007669"/>
    <property type="project" value="UniProtKB-EC"/>
</dbReference>
<dbReference type="GO" id="GO:0004075">
    <property type="term" value="F:biotin carboxylase activity"/>
    <property type="evidence" value="ECO:0007669"/>
    <property type="project" value="UniProtKB-EC"/>
</dbReference>
<dbReference type="Gene3D" id="3.30.470.20">
    <property type="entry name" value="ATP-grasp fold, B domain"/>
    <property type="match status" value="1"/>
</dbReference>
<keyword evidence="10" id="KW-1185">Reference proteome</keyword>
<dbReference type="Pfam" id="PF02786">
    <property type="entry name" value="CPSase_L_D2"/>
    <property type="match status" value="1"/>
</dbReference>
<dbReference type="InterPro" id="IPR005481">
    <property type="entry name" value="BC-like_N"/>
</dbReference>
<dbReference type="PANTHER" id="PTHR18866">
    <property type="entry name" value="CARBOXYLASE:PYRUVATE/ACETYL-COA/PROPIONYL-COA CARBOXYLASE"/>
    <property type="match status" value="1"/>
</dbReference>
<dbReference type="SMART" id="SM00878">
    <property type="entry name" value="Biotin_carb_C"/>
    <property type="match status" value="1"/>
</dbReference>
<dbReference type="InterPro" id="IPR011764">
    <property type="entry name" value="Biotin_carboxylation_dom"/>
</dbReference>
<evidence type="ECO:0000256" key="3">
    <source>
        <dbReference type="ARBA" id="ARBA00022741"/>
    </source>
</evidence>
<accession>A0ABU0CS06</accession>
<dbReference type="EC" id="6.3.4.14" evidence="1"/>
<reference evidence="9 10" key="1">
    <citation type="submission" date="2023-07" db="EMBL/GenBank/DDBJ databases">
        <title>Genomic Encyclopedia of Type Strains, Phase IV (KMG-IV): sequencing the most valuable type-strain genomes for metagenomic binning, comparative biology and taxonomic classification.</title>
        <authorList>
            <person name="Goeker M."/>
        </authorList>
    </citation>
    <scope>NUCLEOTIDE SEQUENCE [LARGE SCALE GENOMIC DNA]</scope>
    <source>
        <strain evidence="9 10">DSM 17740</strain>
    </source>
</reference>
<organism evidence="9 10">
    <name type="scientific">Caldalkalibacillus uzonensis</name>
    <dbReference type="NCBI Taxonomy" id="353224"/>
    <lineage>
        <taxon>Bacteria</taxon>
        <taxon>Bacillati</taxon>
        <taxon>Bacillota</taxon>
        <taxon>Bacilli</taxon>
        <taxon>Bacillales</taxon>
        <taxon>Bacillaceae</taxon>
        <taxon>Caldalkalibacillus</taxon>
    </lineage>
</organism>
<dbReference type="InterPro" id="IPR005482">
    <property type="entry name" value="Biotin_COase_C"/>
</dbReference>
<keyword evidence="5" id="KW-0092">Biotin</keyword>
<dbReference type="PROSITE" id="PS50979">
    <property type="entry name" value="BC"/>
    <property type="match status" value="1"/>
</dbReference>
<evidence type="ECO:0000256" key="6">
    <source>
        <dbReference type="PROSITE-ProRule" id="PRU00409"/>
    </source>
</evidence>
<dbReference type="SUPFAM" id="SSF52440">
    <property type="entry name" value="PreATP-grasp domain"/>
    <property type="match status" value="1"/>
</dbReference>
<dbReference type="SUPFAM" id="SSF51246">
    <property type="entry name" value="Rudiment single hybrid motif"/>
    <property type="match status" value="1"/>
</dbReference>
<feature type="domain" description="Biotin carboxylation" evidence="8">
    <location>
        <begin position="2"/>
        <end position="446"/>
    </location>
</feature>
<name>A0ABU0CS06_9BACI</name>
<evidence type="ECO:0000256" key="2">
    <source>
        <dbReference type="ARBA" id="ARBA00022598"/>
    </source>
</evidence>
<dbReference type="InterPro" id="IPR016185">
    <property type="entry name" value="PreATP-grasp_dom_sf"/>
</dbReference>
<dbReference type="Proteomes" id="UP001232445">
    <property type="component" value="Unassembled WGS sequence"/>
</dbReference>
<dbReference type="Pfam" id="PF00289">
    <property type="entry name" value="Biotin_carb_N"/>
    <property type="match status" value="1"/>
</dbReference>
<evidence type="ECO:0000313" key="9">
    <source>
        <dbReference type="EMBL" id="MDQ0339206.1"/>
    </source>
</evidence>
<dbReference type="PROSITE" id="PS50975">
    <property type="entry name" value="ATP_GRASP"/>
    <property type="match status" value="1"/>
</dbReference>
<dbReference type="InterPro" id="IPR005479">
    <property type="entry name" value="CPAse_ATP-bd"/>
</dbReference>
<protein>
    <recommendedName>
        <fullName evidence="1">biotin carboxylase</fullName>
        <ecNumber evidence="1">6.3.4.14</ecNumber>
    </recommendedName>
</protein>
<keyword evidence="2 9" id="KW-0436">Ligase</keyword>
<feature type="domain" description="ATP-grasp" evidence="7">
    <location>
        <begin position="121"/>
        <end position="318"/>
    </location>
</feature>
<dbReference type="PROSITE" id="PS00866">
    <property type="entry name" value="CPSASE_1"/>
    <property type="match status" value="1"/>
</dbReference>
<keyword evidence="4 6" id="KW-0067">ATP-binding</keyword>
<comment type="caution">
    <text evidence="9">The sequence shown here is derived from an EMBL/GenBank/DDBJ whole genome shotgun (WGS) entry which is preliminary data.</text>
</comment>
<dbReference type="InterPro" id="IPR050856">
    <property type="entry name" value="Biotin_carboxylase_complex"/>
</dbReference>
<dbReference type="NCBIfam" id="NF006367">
    <property type="entry name" value="PRK08591.1"/>
    <property type="match status" value="1"/>
</dbReference>
<evidence type="ECO:0000259" key="7">
    <source>
        <dbReference type="PROSITE" id="PS50975"/>
    </source>
</evidence>
<proteinExistence type="predicted"/>
<evidence type="ECO:0000256" key="4">
    <source>
        <dbReference type="ARBA" id="ARBA00022840"/>
    </source>
</evidence>
<sequence>MAKKKVLIANRGEIARRVIRTCKEQGYGTVAIYSDADQEMLYLQEADEAVHIGPAPVAQSYLQMDRIISVAKERGADMVHPGYGLLSENADFALKCQEAGLIFIGPSPEVIGQMGDKLMARNVMKEAGVPVVPGGETAAGDVQEALAQAEQIGYPVMLKASAGGGGIGLSVCHTPEELKTAYASAKGRAKAYFGQDHMFVEKYIEDPRHIEVQIAADEHGHVCHLFERDCSIQRRHQKVIEESPSPFVDEETRSKICQTAVRAAEAVGYTGVGTVEFIMGHDKQFYFIEMNTRLQVEHPVTEAITGYDLVALQLAIAENQPLPFVQEEIKCQGHAIELRIYAEDPVTFMPSPGQITVYERQEGEGVRFDDAIRSGSRITPYYDPLIAKLIVSDFSREKAIDKAARVLDEVKLEGIKHNIPFLLDVLNDQRFRAGHYTTQFVKYLRETIN</sequence>